<dbReference type="RefSeq" id="WP_088910313.1">
    <property type="nucleotide sequence ID" value="NZ_CP018145.1"/>
</dbReference>
<sequence length="570" mass="66690">MENNLLTVRLSPYADESLSSYLRRLTKANEINLLSFWNYLNTGKDVYAQYEEITRLDFCPSNILNIDKLAKVTRLKSNVLLSGYLYYLLNTFSMGTEVERSRFTSGMLRETLYFCPECLKDKKYHRLHWRINGIDTCITHRNRLQDKCPQCKKGIQYQDVKTLDKCPYCDIDLSISLNSSSKNDCDWEQQLWLYHSWNRLLNAKEHRISPQSLALRVLYLMNKRQATFDKERVKSMMQGASKLPGLLQLARDSLKQKRTLHISYVFNVLRENQFGIDDLLGLEMPRAFIDSVLMPSRLKKDTVACKAPWCAKFGVEGVLIQTGTSLKRKMNGEIQSYYLACLKCGCEYSFNAENKFEERTNFIKGYNLIKSNMSERDSIYSISQKTGLSLDQVKRCTAYFYTRGFKFLELDVSFQTDPLKLDLLIEAMKKNIPIRNIRNWDCWGSYMHFLVHRFHPSVMEQHLLQTRSLPKRINYNRNLDEIKKVVDELYVLDKTITIDAVAEQMGVSVNTIRNWGGCPYIRKMKKNQHEKRLLKEKESIHDFVEAYFHGRMGTNVNANLIIDHLAAYRS</sequence>
<feature type="domain" description="TniQ" evidence="1">
    <location>
        <begin position="8"/>
        <end position="144"/>
    </location>
</feature>
<organism evidence="2 3">
    <name type="scientific">Brevibacillus formosus</name>
    <dbReference type="NCBI Taxonomy" id="54913"/>
    <lineage>
        <taxon>Bacteria</taxon>
        <taxon>Bacillati</taxon>
        <taxon>Bacillota</taxon>
        <taxon>Bacilli</taxon>
        <taxon>Bacillales</taxon>
        <taxon>Paenibacillaceae</taxon>
        <taxon>Brevibacillus</taxon>
    </lineage>
</organism>
<dbReference type="Pfam" id="PF06527">
    <property type="entry name" value="TniQ"/>
    <property type="match status" value="1"/>
</dbReference>
<gene>
    <name evidence="2" type="ORF">BP422_26900</name>
</gene>
<accession>A0A220MQ34</accession>
<dbReference type="InterPro" id="IPR009492">
    <property type="entry name" value="TniQ"/>
</dbReference>
<protein>
    <recommendedName>
        <fullName evidence="1">TniQ domain-containing protein</fullName>
    </recommendedName>
</protein>
<reference evidence="2 3" key="1">
    <citation type="submission" date="2016-11" db="EMBL/GenBank/DDBJ databases">
        <authorList>
            <person name="Jaros S."/>
            <person name="Januszkiewicz K."/>
            <person name="Wedrychowicz H."/>
        </authorList>
    </citation>
    <scope>NUCLEOTIDE SEQUENCE [LARGE SCALE GENOMIC DNA]</scope>
    <source>
        <strain evidence="2 3">NF2</strain>
    </source>
</reference>
<proteinExistence type="predicted"/>
<dbReference type="EMBL" id="CP018145">
    <property type="protein sequence ID" value="ASJ56829.1"/>
    <property type="molecule type" value="Genomic_DNA"/>
</dbReference>
<evidence type="ECO:0000259" key="1">
    <source>
        <dbReference type="Pfam" id="PF06527"/>
    </source>
</evidence>
<name>A0A220MQ34_9BACL</name>
<evidence type="ECO:0000313" key="2">
    <source>
        <dbReference type="EMBL" id="ASJ56829.1"/>
    </source>
</evidence>
<evidence type="ECO:0000313" key="3">
    <source>
        <dbReference type="Proteomes" id="UP000197781"/>
    </source>
</evidence>
<dbReference type="AlphaFoldDB" id="A0A220MQ34"/>
<dbReference type="KEGG" id="bfm:BP422_26900"/>
<dbReference type="Proteomes" id="UP000197781">
    <property type="component" value="Chromosome"/>
</dbReference>